<dbReference type="Proteomes" id="UP001595766">
    <property type="component" value="Unassembled WGS sequence"/>
</dbReference>
<feature type="repeat" description="TPR" evidence="3">
    <location>
        <begin position="125"/>
        <end position="158"/>
    </location>
</feature>
<reference evidence="6" key="1">
    <citation type="journal article" date="2019" name="Int. J. Syst. Evol. Microbiol.">
        <title>The Global Catalogue of Microorganisms (GCM) 10K type strain sequencing project: providing services to taxonomists for standard genome sequencing and annotation.</title>
        <authorList>
            <consortium name="The Broad Institute Genomics Platform"/>
            <consortium name="The Broad Institute Genome Sequencing Center for Infectious Disease"/>
            <person name="Wu L."/>
            <person name="Ma J."/>
        </authorList>
    </citation>
    <scope>NUCLEOTIDE SEQUENCE [LARGE SCALE GENOMIC DNA]</scope>
    <source>
        <strain evidence="6">CECT 8551</strain>
    </source>
</reference>
<dbReference type="PROSITE" id="PS50293">
    <property type="entry name" value="TPR_REGION"/>
    <property type="match status" value="1"/>
</dbReference>
<evidence type="ECO:0000313" key="5">
    <source>
        <dbReference type="EMBL" id="MFC3975760.1"/>
    </source>
</evidence>
<proteinExistence type="predicted"/>
<accession>A0ABV8EKL2</accession>
<name>A0ABV8EKL2_9BACT</name>
<comment type="caution">
    <text evidence="5">The sequence shown here is derived from an EMBL/GenBank/DDBJ whole genome shotgun (WGS) entry which is preliminary data.</text>
</comment>
<dbReference type="RefSeq" id="WP_241295975.1">
    <property type="nucleotide sequence ID" value="NZ_JAKZGR010000011.1"/>
</dbReference>
<organism evidence="5 6">
    <name type="scientific">Belliella kenyensis</name>
    <dbReference type="NCBI Taxonomy" id="1472724"/>
    <lineage>
        <taxon>Bacteria</taxon>
        <taxon>Pseudomonadati</taxon>
        <taxon>Bacteroidota</taxon>
        <taxon>Cytophagia</taxon>
        <taxon>Cytophagales</taxon>
        <taxon>Cyclobacteriaceae</taxon>
        <taxon>Belliella</taxon>
    </lineage>
</organism>
<feature type="repeat" description="TPR" evidence="3">
    <location>
        <begin position="57"/>
        <end position="90"/>
    </location>
</feature>
<keyword evidence="6" id="KW-1185">Reference proteome</keyword>
<keyword evidence="1" id="KW-0677">Repeat</keyword>
<evidence type="ECO:0000256" key="3">
    <source>
        <dbReference type="PROSITE-ProRule" id="PRU00339"/>
    </source>
</evidence>
<gene>
    <name evidence="5" type="ORF">ACFOUP_05195</name>
</gene>
<dbReference type="PROSITE" id="PS51257">
    <property type="entry name" value="PROKAR_LIPOPROTEIN"/>
    <property type="match status" value="1"/>
</dbReference>
<feature type="chain" id="PRO_5047028083" evidence="4">
    <location>
        <begin position="24"/>
        <end position="238"/>
    </location>
</feature>
<dbReference type="EMBL" id="JBHSAV010000016">
    <property type="protein sequence ID" value="MFC3975760.1"/>
    <property type="molecule type" value="Genomic_DNA"/>
</dbReference>
<feature type="signal peptide" evidence="4">
    <location>
        <begin position="1"/>
        <end position="23"/>
    </location>
</feature>
<dbReference type="PANTHER" id="PTHR44858:SF1">
    <property type="entry name" value="UDP-N-ACETYLGLUCOSAMINE--PEPTIDE N-ACETYLGLUCOSAMINYLTRANSFERASE SPINDLY-RELATED"/>
    <property type="match status" value="1"/>
</dbReference>
<evidence type="ECO:0000256" key="2">
    <source>
        <dbReference type="ARBA" id="ARBA00022803"/>
    </source>
</evidence>
<protein>
    <submittedName>
        <fullName evidence="5">Tetratricopeptide repeat protein</fullName>
    </submittedName>
</protein>
<dbReference type="InterPro" id="IPR019734">
    <property type="entry name" value="TPR_rpt"/>
</dbReference>
<dbReference type="SUPFAM" id="SSF48452">
    <property type="entry name" value="TPR-like"/>
    <property type="match status" value="2"/>
</dbReference>
<keyword evidence="4" id="KW-0732">Signal</keyword>
<sequence length="238" mass="26522">MLVKRIYILVVVGLMMAACGASEQELFDEGVRQLEAGEYNKSVGYFDKVIEKNEENTSAFNAKGVALFQQQKFDEAIKAFTSSIRLDSTSYKPFFNRGNAYLEKKAYKEAIRDYNVASGLDAQQVDVYYNRGLALLAQEEYEDAIMDFDMALQATPDQALVHFNKAKAQLGNNDPLGGMESLINAINLDNNNGSAYYLLGVTQMSALNQKEEGCANLKMALNLGYADAQTWIDDFCKE</sequence>
<dbReference type="PROSITE" id="PS50005">
    <property type="entry name" value="TPR"/>
    <property type="match status" value="2"/>
</dbReference>
<keyword evidence="2 3" id="KW-0802">TPR repeat</keyword>
<dbReference type="PANTHER" id="PTHR44858">
    <property type="entry name" value="TETRATRICOPEPTIDE REPEAT PROTEIN 6"/>
    <property type="match status" value="1"/>
</dbReference>
<dbReference type="Pfam" id="PF13432">
    <property type="entry name" value="TPR_16"/>
    <property type="match status" value="1"/>
</dbReference>
<evidence type="ECO:0000313" key="6">
    <source>
        <dbReference type="Proteomes" id="UP001595766"/>
    </source>
</evidence>
<dbReference type="Gene3D" id="1.25.40.10">
    <property type="entry name" value="Tetratricopeptide repeat domain"/>
    <property type="match status" value="2"/>
</dbReference>
<evidence type="ECO:0000256" key="4">
    <source>
        <dbReference type="SAM" id="SignalP"/>
    </source>
</evidence>
<dbReference type="SMART" id="SM00028">
    <property type="entry name" value="TPR"/>
    <property type="match status" value="5"/>
</dbReference>
<dbReference type="InterPro" id="IPR050498">
    <property type="entry name" value="Ycf3"/>
</dbReference>
<dbReference type="Pfam" id="PF13414">
    <property type="entry name" value="TPR_11"/>
    <property type="match status" value="1"/>
</dbReference>
<evidence type="ECO:0000256" key="1">
    <source>
        <dbReference type="ARBA" id="ARBA00022737"/>
    </source>
</evidence>
<dbReference type="InterPro" id="IPR011990">
    <property type="entry name" value="TPR-like_helical_dom_sf"/>
</dbReference>